<keyword evidence="4 5" id="KW-0472">Membrane</keyword>
<dbReference type="InterPro" id="IPR052528">
    <property type="entry name" value="Sugar_transport-like"/>
</dbReference>
<dbReference type="SUPFAM" id="SSF103473">
    <property type="entry name" value="MFS general substrate transporter"/>
    <property type="match status" value="1"/>
</dbReference>
<dbReference type="Pfam" id="PF07690">
    <property type="entry name" value="MFS_1"/>
    <property type="match status" value="1"/>
</dbReference>
<dbReference type="PANTHER" id="PTHR23526:SF4">
    <property type="entry name" value="INTEGRAL MEMBRANE TRANSPORT PROTEIN"/>
    <property type="match status" value="1"/>
</dbReference>
<proteinExistence type="predicted"/>
<keyword evidence="3 5" id="KW-1133">Transmembrane helix</keyword>
<reference evidence="7" key="1">
    <citation type="submission" date="2014-06" db="EMBL/GenBank/DDBJ databases">
        <title>Key roles for freshwater Actinobacteria revealed by deep metagenomic sequencing.</title>
        <authorList>
            <person name="Ghai R."/>
            <person name="Mizuno C.M."/>
            <person name="Picazo A."/>
            <person name="Camacho A."/>
            <person name="Rodriguez-Valera F."/>
        </authorList>
    </citation>
    <scope>NUCLEOTIDE SEQUENCE</scope>
</reference>
<dbReference type="InterPro" id="IPR011701">
    <property type="entry name" value="MFS"/>
</dbReference>
<feature type="transmembrane region" description="Helical" evidence="5">
    <location>
        <begin position="303"/>
        <end position="327"/>
    </location>
</feature>
<sequence length="391" mass="40882">MAKSKKGASRWLPLVLLNSLLIQAGIYVVRPIITYKSVELGADAALVGLIGATFALAPLVFAIQIGRFVDRGRAGLALLLGSVILVLATFGLLFINSIPLLMLAMPTLGMGHLLVMVGGQTLIANRSNAKAYEKNFGLLTFYASAGHAIGPFVGGYLADSGEVNVNANAAFLFALALFVAAVIGSIALSTKKENPKNVKPLEKARVTQVLAIPTLKSAIFVASVTTAVVDVVLIFLPLYGREIGLSVTDIGILLAIRAIFSLLVRLVLGEISNRLGLRRILVWGALVTLVSMVALGLTSNFWWIALIMVVSGFAMGIGQPATMAWVSRISSPESRGLAIAIRLGANRLGQVAMPTIAGMVAGASTAGVFYMLAALQAASIAATVTSLKKGE</sequence>
<gene>
    <name evidence="7" type="ORF">GM51_3030</name>
</gene>
<feature type="transmembrane region" description="Helical" evidence="5">
    <location>
        <begin position="45"/>
        <end position="63"/>
    </location>
</feature>
<dbReference type="InterPro" id="IPR020846">
    <property type="entry name" value="MFS_dom"/>
</dbReference>
<accession>A0A094SR97</accession>
<evidence type="ECO:0000256" key="3">
    <source>
        <dbReference type="ARBA" id="ARBA00022989"/>
    </source>
</evidence>
<dbReference type="Gene3D" id="1.20.1250.20">
    <property type="entry name" value="MFS general substrate transporter like domains"/>
    <property type="match status" value="2"/>
</dbReference>
<dbReference type="GO" id="GO:0016020">
    <property type="term" value="C:membrane"/>
    <property type="evidence" value="ECO:0007669"/>
    <property type="project" value="UniProtKB-SubCell"/>
</dbReference>
<feature type="transmembrane region" description="Helical" evidence="5">
    <location>
        <begin position="101"/>
        <end position="124"/>
    </location>
</feature>
<dbReference type="PRINTS" id="PR01035">
    <property type="entry name" value="TCRTETA"/>
</dbReference>
<feature type="transmembrane region" description="Helical" evidence="5">
    <location>
        <begin position="169"/>
        <end position="188"/>
    </location>
</feature>
<feature type="transmembrane region" description="Helical" evidence="5">
    <location>
        <begin position="367"/>
        <end position="387"/>
    </location>
</feature>
<dbReference type="GO" id="GO:0022857">
    <property type="term" value="F:transmembrane transporter activity"/>
    <property type="evidence" value="ECO:0007669"/>
    <property type="project" value="InterPro"/>
</dbReference>
<keyword evidence="2 5" id="KW-0812">Transmembrane</keyword>
<evidence type="ECO:0000256" key="2">
    <source>
        <dbReference type="ARBA" id="ARBA00022692"/>
    </source>
</evidence>
<evidence type="ECO:0000256" key="5">
    <source>
        <dbReference type="SAM" id="Phobius"/>
    </source>
</evidence>
<comment type="subcellular location">
    <subcellularLocation>
        <location evidence="1">Membrane</location>
        <topology evidence="1">Multi-pass membrane protein</topology>
    </subcellularLocation>
</comment>
<feature type="transmembrane region" description="Helical" evidence="5">
    <location>
        <begin position="75"/>
        <end position="95"/>
    </location>
</feature>
<feature type="transmembrane region" description="Helical" evidence="5">
    <location>
        <begin position="136"/>
        <end position="157"/>
    </location>
</feature>
<comment type="caution">
    <text evidence="7">The sequence shown here is derived from an EMBL/GenBank/DDBJ whole genome shotgun (WGS) entry which is preliminary data.</text>
</comment>
<feature type="domain" description="Major facilitator superfamily (MFS) profile" evidence="6">
    <location>
        <begin position="11"/>
        <end position="391"/>
    </location>
</feature>
<feature type="transmembrane region" description="Helical" evidence="5">
    <location>
        <begin position="12"/>
        <end position="33"/>
    </location>
</feature>
<evidence type="ECO:0000256" key="1">
    <source>
        <dbReference type="ARBA" id="ARBA00004141"/>
    </source>
</evidence>
<organism evidence="7">
    <name type="scientific">freshwater metagenome</name>
    <dbReference type="NCBI Taxonomy" id="449393"/>
    <lineage>
        <taxon>unclassified sequences</taxon>
        <taxon>metagenomes</taxon>
        <taxon>ecological metagenomes</taxon>
    </lineage>
</organism>
<evidence type="ECO:0000313" key="7">
    <source>
        <dbReference type="EMBL" id="KGA21268.1"/>
    </source>
</evidence>
<name>A0A094SR97_9ZZZZ</name>
<feature type="transmembrane region" description="Helical" evidence="5">
    <location>
        <begin position="250"/>
        <end position="268"/>
    </location>
</feature>
<feature type="transmembrane region" description="Helical" evidence="5">
    <location>
        <begin position="209"/>
        <end position="238"/>
    </location>
</feature>
<dbReference type="EMBL" id="JNSL01000010">
    <property type="protein sequence ID" value="KGA21268.1"/>
    <property type="molecule type" value="Genomic_DNA"/>
</dbReference>
<protein>
    <recommendedName>
        <fullName evidence="6">Major facilitator superfamily (MFS) profile domain-containing protein</fullName>
    </recommendedName>
</protein>
<evidence type="ECO:0000256" key="4">
    <source>
        <dbReference type="ARBA" id="ARBA00023136"/>
    </source>
</evidence>
<dbReference type="PROSITE" id="PS50850">
    <property type="entry name" value="MFS"/>
    <property type="match status" value="1"/>
</dbReference>
<dbReference type="InterPro" id="IPR036259">
    <property type="entry name" value="MFS_trans_sf"/>
</dbReference>
<dbReference type="AlphaFoldDB" id="A0A094SR97"/>
<evidence type="ECO:0000259" key="6">
    <source>
        <dbReference type="PROSITE" id="PS50850"/>
    </source>
</evidence>
<feature type="transmembrane region" description="Helical" evidence="5">
    <location>
        <begin position="280"/>
        <end position="297"/>
    </location>
</feature>
<dbReference type="PANTHER" id="PTHR23526">
    <property type="entry name" value="INTEGRAL MEMBRANE TRANSPORT PROTEIN-RELATED"/>
    <property type="match status" value="1"/>
</dbReference>
<dbReference type="InterPro" id="IPR001958">
    <property type="entry name" value="Tet-R_TetA/multi-R_MdtG-like"/>
</dbReference>